<gene>
    <name evidence="1" type="ORF">M9H77_03164</name>
</gene>
<reference evidence="2" key="1">
    <citation type="journal article" date="2023" name="Nat. Plants">
        <title>Single-cell RNA sequencing provides a high-resolution roadmap for understanding the multicellular compartmentation of specialized metabolism.</title>
        <authorList>
            <person name="Sun S."/>
            <person name="Shen X."/>
            <person name="Li Y."/>
            <person name="Li Y."/>
            <person name="Wang S."/>
            <person name="Li R."/>
            <person name="Zhang H."/>
            <person name="Shen G."/>
            <person name="Guo B."/>
            <person name="Wei J."/>
            <person name="Xu J."/>
            <person name="St-Pierre B."/>
            <person name="Chen S."/>
            <person name="Sun C."/>
        </authorList>
    </citation>
    <scope>NUCLEOTIDE SEQUENCE [LARGE SCALE GENOMIC DNA]</scope>
</reference>
<evidence type="ECO:0000313" key="2">
    <source>
        <dbReference type="Proteomes" id="UP001060085"/>
    </source>
</evidence>
<organism evidence="1 2">
    <name type="scientific">Catharanthus roseus</name>
    <name type="common">Madagascar periwinkle</name>
    <name type="synonym">Vinca rosea</name>
    <dbReference type="NCBI Taxonomy" id="4058"/>
    <lineage>
        <taxon>Eukaryota</taxon>
        <taxon>Viridiplantae</taxon>
        <taxon>Streptophyta</taxon>
        <taxon>Embryophyta</taxon>
        <taxon>Tracheophyta</taxon>
        <taxon>Spermatophyta</taxon>
        <taxon>Magnoliopsida</taxon>
        <taxon>eudicotyledons</taxon>
        <taxon>Gunneridae</taxon>
        <taxon>Pentapetalae</taxon>
        <taxon>asterids</taxon>
        <taxon>lamiids</taxon>
        <taxon>Gentianales</taxon>
        <taxon>Apocynaceae</taxon>
        <taxon>Rauvolfioideae</taxon>
        <taxon>Vinceae</taxon>
        <taxon>Catharanthinae</taxon>
        <taxon>Catharanthus</taxon>
    </lineage>
</organism>
<dbReference type="EMBL" id="CM044701">
    <property type="protein sequence ID" value="KAI5681936.1"/>
    <property type="molecule type" value="Genomic_DNA"/>
</dbReference>
<protein>
    <submittedName>
        <fullName evidence="1">Uncharacterized protein</fullName>
    </submittedName>
</protein>
<accession>A0ACC0CAH3</accession>
<keyword evidence="2" id="KW-1185">Reference proteome</keyword>
<sequence>MDYSLIQKICGNGGVVIVVPRQSSSRTKREEGEEKRERIEEGREKWERRGDKREMSVLINLSISLTSTMVCQDIGRGVALGEKRFTIIHPSESESTSLSTIDMFLRGSENGILYSPCALSDMNQARAKGIKDNDDQVAHRLMIAIEETMQKALKFKNGGLEDDGNHPKLL</sequence>
<comment type="caution">
    <text evidence="1">The sequence shown here is derived from an EMBL/GenBank/DDBJ whole genome shotgun (WGS) entry which is preliminary data.</text>
</comment>
<proteinExistence type="predicted"/>
<dbReference type="Proteomes" id="UP001060085">
    <property type="component" value="Linkage Group LG01"/>
</dbReference>
<evidence type="ECO:0000313" key="1">
    <source>
        <dbReference type="EMBL" id="KAI5681936.1"/>
    </source>
</evidence>
<name>A0ACC0CAH3_CATRO</name>